<keyword evidence="3" id="KW-0808">Transferase</keyword>
<evidence type="ECO:0000313" key="5">
    <source>
        <dbReference type="EMBL" id="QHT31483.1"/>
    </source>
</evidence>
<dbReference type="Gene3D" id="3.90.550.10">
    <property type="entry name" value="Spore Coat Polysaccharide Biosynthesis Protein SpsA, Chain A"/>
    <property type="match status" value="2"/>
</dbReference>
<name>A0A6C0ESJ0_9ZZZZ</name>
<dbReference type="PANTHER" id="PTHR10730:SF53">
    <property type="entry name" value="GLYCOSYLTRANSFERASE 25 FAMILY MEMBER"/>
    <property type="match status" value="1"/>
</dbReference>
<dbReference type="InterPro" id="IPR001173">
    <property type="entry name" value="Glyco_trans_2-like"/>
</dbReference>
<dbReference type="SUPFAM" id="SSF53448">
    <property type="entry name" value="Nucleotide-diphospho-sugar transferases"/>
    <property type="match status" value="2"/>
</dbReference>
<organism evidence="5">
    <name type="scientific">viral metagenome</name>
    <dbReference type="NCBI Taxonomy" id="1070528"/>
    <lineage>
        <taxon>unclassified sequences</taxon>
        <taxon>metagenomes</taxon>
        <taxon>organismal metagenomes</taxon>
    </lineage>
</organism>
<evidence type="ECO:0000256" key="3">
    <source>
        <dbReference type="ARBA" id="ARBA00022679"/>
    </source>
</evidence>
<accession>A0A6C0ESJ0</accession>
<dbReference type="GO" id="GO:0016740">
    <property type="term" value="F:transferase activity"/>
    <property type="evidence" value="ECO:0007669"/>
    <property type="project" value="UniProtKB-KW"/>
</dbReference>
<evidence type="ECO:0000259" key="4">
    <source>
        <dbReference type="Pfam" id="PF00535"/>
    </source>
</evidence>
<proteinExistence type="inferred from homology"/>
<evidence type="ECO:0000256" key="2">
    <source>
        <dbReference type="ARBA" id="ARBA00022676"/>
    </source>
</evidence>
<dbReference type="InterPro" id="IPR050757">
    <property type="entry name" value="Collagen_mod_GT25"/>
</dbReference>
<dbReference type="PANTHER" id="PTHR10730">
    <property type="entry name" value="PROCOLLAGEN-LYSINE,2-OXOGLUTARATE 5-DIOXYGENASE/GLYCOSYLTRANSFERASE 25 FAMILY MEMBER"/>
    <property type="match status" value="1"/>
</dbReference>
<comment type="similarity">
    <text evidence="1">Belongs to the glycosyltransferase 25 family.</text>
</comment>
<dbReference type="EMBL" id="MN738921">
    <property type="protein sequence ID" value="QHT31483.1"/>
    <property type="molecule type" value="Genomic_DNA"/>
</dbReference>
<reference evidence="5" key="1">
    <citation type="journal article" date="2020" name="Nature">
        <title>Giant virus diversity and host interactions through global metagenomics.</title>
        <authorList>
            <person name="Schulz F."/>
            <person name="Roux S."/>
            <person name="Paez-Espino D."/>
            <person name="Jungbluth S."/>
            <person name="Walsh D.A."/>
            <person name="Denef V.J."/>
            <person name="McMahon K.D."/>
            <person name="Konstantinidis K.T."/>
            <person name="Eloe-Fadrosh E.A."/>
            <person name="Kyrpides N.C."/>
            <person name="Woyke T."/>
        </authorList>
    </citation>
    <scope>NUCLEOTIDE SEQUENCE</scope>
    <source>
        <strain evidence="5">GVMAG-M-3300009155-2</strain>
    </source>
</reference>
<dbReference type="InterPro" id="IPR029044">
    <property type="entry name" value="Nucleotide-diphossugar_trans"/>
</dbReference>
<sequence>MSENYNKKNFTLCLNMIVKDESHIIVDTLKKLCSKIQIDYWVICDTGSTDNTIELIQTFFIEKKINGEIYVDEWSDFGNNRTLALEKAMGKTDYLLVFDADDEIVGNLNFPENIFEYDAYFLNIGDSVKYTRIQLVNNNKRWKYVGVLHEYIECLDQNTTTHLSGDYYIISGKSGNRSKSNDKYIKDAILLEKAYETALTNGDSIYMRYSFYCANSYRDANDIDNAIKWYKNTLKLNNWDQEKYVSCLNIYKLYDMKNCIEQSVYYLIQSYKYDPERVECIYHLIKHYCIYNHNEVAYSFYTLIQNYYENNYINDNFSNKLFVWECDYSFFLPYYMIIVCERLQKYEIGLKMYDIIFTKEYVDAGEWWIGYLVANLRCYIEKNKDISFVNKWRKYLTLINNKKYKIDKELVNKYEIYNVSNFMDIYLPNIEEDNLVYDSDSYIVLAILAKDKEAVLPFYLNCIYNQTYNKKYIHLYIRTNDNTDNTELILNEFIEKYGKEYASVYFDNKSISESLKKYSNHDWDSFRFNILGKIRQDSIDYALRLKAHYFVVDCDNFIIPTTIEKIFKNKDIGVISPMLRTGFNENVKYSKNITGNNSDYSNYHYSVTENGHYTINNNYWSILNNDITGIIRVCCVHCLYLIPYKYLSLVNYIDNSGRYEYVIFSETLRKNNIPQYIDNTHKYGYLTFTEDKEEFIKEYDRNVEKYDYNIKK</sequence>
<dbReference type="AlphaFoldDB" id="A0A6C0ESJ0"/>
<feature type="domain" description="Glycosyltransferase 2-like" evidence="4">
    <location>
        <begin position="16"/>
        <end position="104"/>
    </location>
</feature>
<evidence type="ECO:0000256" key="1">
    <source>
        <dbReference type="ARBA" id="ARBA00006721"/>
    </source>
</evidence>
<dbReference type="Pfam" id="PF00535">
    <property type="entry name" value="Glycos_transf_2"/>
    <property type="match status" value="1"/>
</dbReference>
<keyword evidence="2" id="KW-0328">Glycosyltransferase</keyword>
<protein>
    <recommendedName>
        <fullName evidence="4">Glycosyltransferase 2-like domain-containing protein</fullName>
    </recommendedName>
</protein>